<keyword evidence="5 10" id="KW-0812">Transmembrane</keyword>
<dbReference type="Proteomes" id="UP001221142">
    <property type="component" value="Unassembled WGS sequence"/>
</dbReference>
<dbReference type="SMART" id="SM00780">
    <property type="entry name" value="PIG-X"/>
    <property type="match status" value="1"/>
</dbReference>
<evidence type="ECO:0000256" key="6">
    <source>
        <dbReference type="ARBA" id="ARBA00022824"/>
    </source>
</evidence>
<keyword evidence="7 10" id="KW-1133">Transmembrane helix</keyword>
<feature type="transmembrane region" description="Helical" evidence="10">
    <location>
        <begin position="186"/>
        <end position="203"/>
    </location>
</feature>
<keyword evidence="4 10" id="KW-0337">GPI-anchor biosynthesis</keyword>
<keyword evidence="8 10" id="KW-0472">Membrane</keyword>
<evidence type="ECO:0000256" key="2">
    <source>
        <dbReference type="ARBA" id="ARBA00004687"/>
    </source>
</evidence>
<evidence type="ECO:0000256" key="3">
    <source>
        <dbReference type="ARBA" id="ARBA00010345"/>
    </source>
</evidence>
<sequence length="222" mass="24008">MPMTTSSSILQPQSFHPVFETSITADGFDNCSLNLLYTLPPIVFIDAYELANRADAYTFQYAGPPSSSNLELPVAAVAKEDASVLLSTPWATSDSSRVVELPFHVRYGPATDDEQTFVETPLSWPDVFFACPSGSDTSALPPMPASLSAPFASMSIFPVHPPPDAVPEEIIRTPVGTTADVARVELGTAVVVIASFFFLVRVARRTVRRLNSGNRVLTAREE</sequence>
<evidence type="ECO:0000256" key="4">
    <source>
        <dbReference type="ARBA" id="ARBA00022502"/>
    </source>
</evidence>
<dbReference type="InterPro" id="IPR040039">
    <property type="entry name" value="PIGX"/>
</dbReference>
<dbReference type="Pfam" id="PF08320">
    <property type="entry name" value="PIG-X"/>
    <property type="match status" value="1"/>
</dbReference>
<evidence type="ECO:0000256" key="1">
    <source>
        <dbReference type="ARBA" id="ARBA00004389"/>
    </source>
</evidence>
<evidence type="ECO:0000313" key="12">
    <source>
        <dbReference type="Proteomes" id="UP001221142"/>
    </source>
</evidence>
<organism evidence="11 12">
    <name type="scientific">Roridomyces roridus</name>
    <dbReference type="NCBI Taxonomy" id="1738132"/>
    <lineage>
        <taxon>Eukaryota</taxon>
        <taxon>Fungi</taxon>
        <taxon>Dikarya</taxon>
        <taxon>Basidiomycota</taxon>
        <taxon>Agaricomycotina</taxon>
        <taxon>Agaricomycetes</taxon>
        <taxon>Agaricomycetidae</taxon>
        <taxon>Agaricales</taxon>
        <taxon>Marasmiineae</taxon>
        <taxon>Mycenaceae</taxon>
        <taxon>Roridomyces</taxon>
    </lineage>
</organism>
<keyword evidence="6 10" id="KW-0256">Endoplasmic reticulum</keyword>
<dbReference type="EMBL" id="JARKIF010000014">
    <property type="protein sequence ID" value="KAJ7623627.1"/>
    <property type="molecule type" value="Genomic_DNA"/>
</dbReference>
<dbReference type="AlphaFoldDB" id="A0AAD7FH51"/>
<evidence type="ECO:0000256" key="10">
    <source>
        <dbReference type="RuleBase" id="RU366056"/>
    </source>
</evidence>
<dbReference type="GO" id="GO:0006506">
    <property type="term" value="P:GPI anchor biosynthetic process"/>
    <property type="evidence" value="ECO:0007669"/>
    <property type="project" value="UniProtKB-KW"/>
</dbReference>
<evidence type="ECO:0000256" key="5">
    <source>
        <dbReference type="ARBA" id="ARBA00022692"/>
    </source>
</evidence>
<dbReference type="PANTHER" id="PTHR28650:SF1">
    <property type="entry name" value="PHOSPHATIDYLINOSITOL-GLYCAN BIOSYNTHESIS CLASS X PROTEIN"/>
    <property type="match status" value="1"/>
</dbReference>
<reference evidence="11" key="1">
    <citation type="submission" date="2023-03" db="EMBL/GenBank/DDBJ databases">
        <title>Massive genome expansion in bonnet fungi (Mycena s.s.) driven by repeated elements and novel gene families across ecological guilds.</title>
        <authorList>
            <consortium name="Lawrence Berkeley National Laboratory"/>
            <person name="Harder C.B."/>
            <person name="Miyauchi S."/>
            <person name="Viragh M."/>
            <person name="Kuo A."/>
            <person name="Thoen E."/>
            <person name="Andreopoulos B."/>
            <person name="Lu D."/>
            <person name="Skrede I."/>
            <person name="Drula E."/>
            <person name="Henrissat B."/>
            <person name="Morin E."/>
            <person name="Kohler A."/>
            <person name="Barry K."/>
            <person name="LaButti K."/>
            <person name="Morin E."/>
            <person name="Salamov A."/>
            <person name="Lipzen A."/>
            <person name="Mereny Z."/>
            <person name="Hegedus B."/>
            <person name="Baldrian P."/>
            <person name="Stursova M."/>
            <person name="Weitz H."/>
            <person name="Taylor A."/>
            <person name="Grigoriev I.V."/>
            <person name="Nagy L.G."/>
            <person name="Martin F."/>
            <person name="Kauserud H."/>
        </authorList>
    </citation>
    <scope>NUCLEOTIDE SEQUENCE</scope>
    <source>
        <strain evidence="11">9284</strain>
    </source>
</reference>
<dbReference type="InterPro" id="IPR013233">
    <property type="entry name" value="PIG-X/PBN1"/>
</dbReference>
<comment type="caution">
    <text evidence="11">The sequence shown here is derived from an EMBL/GenBank/DDBJ whole genome shotgun (WGS) entry which is preliminary data.</text>
</comment>
<evidence type="ECO:0000256" key="9">
    <source>
        <dbReference type="ARBA" id="ARBA00023180"/>
    </source>
</evidence>
<gene>
    <name evidence="11" type="ORF">FB45DRAFT_926271</name>
</gene>
<evidence type="ECO:0000313" key="11">
    <source>
        <dbReference type="EMBL" id="KAJ7623627.1"/>
    </source>
</evidence>
<proteinExistence type="inferred from homology"/>
<comment type="function">
    <text evidence="10">Required for proper folding and/or the stability of a subset of proteins in the endoplasmic reticulum. Component of glycosylphosphatidylinositol-mannosyltransferase 1 which transfers the first of the 4 mannoses in the GPI-anchor precursors during GPI-anchor biosynthesis. Probably acts by stabilizing the mannosyltransferase GPI14.</text>
</comment>
<evidence type="ECO:0000256" key="7">
    <source>
        <dbReference type="ARBA" id="ARBA00022989"/>
    </source>
</evidence>
<comment type="similarity">
    <text evidence="3 10">Belongs to the PIGX family.</text>
</comment>
<dbReference type="GO" id="GO:0005789">
    <property type="term" value="C:endoplasmic reticulum membrane"/>
    <property type="evidence" value="ECO:0007669"/>
    <property type="project" value="UniProtKB-SubCell"/>
</dbReference>
<dbReference type="PANTHER" id="PTHR28650">
    <property type="entry name" value="PHOSPHATIDYLINOSITOL-GLYCAN BIOSYNTHESIS CLASS X PROTEIN"/>
    <property type="match status" value="1"/>
</dbReference>
<comment type="pathway">
    <text evidence="2 10">Glycolipid biosynthesis; glycosylphosphatidylinositol-anchor biosynthesis.</text>
</comment>
<keyword evidence="9" id="KW-0325">Glycoprotein</keyword>
<evidence type="ECO:0000256" key="8">
    <source>
        <dbReference type="ARBA" id="ARBA00023136"/>
    </source>
</evidence>
<protein>
    <recommendedName>
        <fullName evidence="10">Protein PBN1</fullName>
    </recommendedName>
</protein>
<accession>A0AAD7FH51</accession>
<keyword evidence="12" id="KW-1185">Reference proteome</keyword>
<comment type="subcellular location">
    <subcellularLocation>
        <location evidence="1 10">Endoplasmic reticulum membrane</location>
        <topology evidence="1 10">Single-pass membrane protein</topology>
    </subcellularLocation>
</comment>
<name>A0AAD7FH51_9AGAR</name>